<dbReference type="Proteomes" id="UP000018468">
    <property type="component" value="Linkage group LG1"/>
</dbReference>
<dbReference type="PRINTS" id="PR01407">
    <property type="entry name" value="BUTYPHLNCDUF"/>
</dbReference>
<dbReference type="SMART" id="SM00449">
    <property type="entry name" value="SPRY"/>
    <property type="match status" value="1"/>
</dbReference>
<dbReference type="PROSITE" id="PS50089">
    <property type="entry name" value="ZF_RING_2"/>
    <property type="match status" value="1"/>
</dbReference>
<dbReference type="SMART" id="SM00336">
    <property type="entry name" value="BBOX"/>
    <property type="match status" value="1"/>
</dbReference>
<dbReference type="FunFam" id="2.60.120.920:FF:000004">
    <property type="entry name" value="Butyrophilin subfamily 1 member A1"/>
    <property type="match status" value="1"/>
</dbReference>
<protein>
    <submittedName>
        <fullName evidence="9">Zinc-binding protein A33-like</fullName>
    </submittedName>
</protein>
<proteinExistence type="predicted"/>
<dbReference type="EMBL" id="AHAT01031379">
    <property type="status" value="NOT_ANNOTATED_CDS"/>
    <property type="molecule type" value="Genomic_DNA"/>
</dbReference>
<reference evidence="10" key="1">
    <citation type="submission" date="2011-12" db="EMBL/GenBank/DDBJ databases">
        <title>The Draft Genome of Lepisosteus oculatus.</title>
        <authorList>
            <consortium name="The Broad Institute Genome Assembly &amp; Analysis Group"/>
            <consortium name="Computational R&amp;D Group"/>
            <consortium name="and Sequencing Platform"/>
            <person name="Di Palma F."/>
            <person name="Alfoldi J."/>
            <person name="Johnson J."/>
            <person name="Berlin A."/>
            <person name="Gnerre S."/>
            <person name="Jaffe D."/>
            <person name="MacCallum I."/>
            <person name="Young S."/>
            <person name="Walker B.J."/>
            <person name="Lander E.S."/>
            <person name="Lindblad-Toh K."/>
        </authorList>
    </citation>
    <scope>NUCLEOTIDE SEQUENCE [LARGE SCALE GENOMIC DNA]</scope>
</reference>
<dbReference type="SUPFAM" id="SSF57845">
    <property type="entry name" value="B-box zinc-binding domain"/>
    <property type="match status" value="1"/>
</dbReference>
<dbReference type="CDD" id="cd19772">
    <property type="entry name" value="Bbox2_TRIM21_C-IV"/>
    <property type="match status" value="1"/>
</dbReference>
<evidence type="ECO:0000313" key="10">
    <source>
        <dbReference type="Proteomes" id="UP000018468"/>
    </source>
</evidence>
<dbReference type="InParanoid" id="W5NEU2"/>
<reference evidence="9" key="3">
    <citation type="submission" date="2025-09" db="UniProtKB">
        <authorList>
            <consortium name="Ensembl"/>
        </authorList>
    </citation>
    <scope>IDENTIFICATION</scope>
</reference>
<evidence type="ECO:0000259" key="7">
    <source>
        <dbReference type="PROSITE" id="PS50119"/>
    </source>
</evidence>
<dbReference type="PROSITE" id="PS50119">
    <property type="entry name" value="ZF_BBOX"/>
    <property type="match status" value="1"/>
</dbReference>
<dbReference type="SMART" id="SM00184">
    <property type="entry name" value="RING"/>
    <property type="match status" value="1"/>
</dbReference>
<keyword evidence="2 4" id="KW-0863">Zinc-finger</keyword>
<accession>W5NEU2</accession>
<dbReference type="SMART" id="SM00589">
    <property type="entry name" value="PRY"/>
    <property type="match status" value="1"/>
</dbReference>
<dbReference type="InterPro" id="IPR001841">
    <property type="entry name" value="Znf_RING"/>
</dbReference>
<dbReference type="Pfam" id="PF15227">
    <property type="entry name" value="zf-C3HC4_4"/>
    <property type="match status" value="1"/>
</dbReference>
<dbReference type="InterPro" id="IPR013320">
    <property type="entry name" value="ConA-like_dom_sf"/>
</dbReference>
<feature type="domain" description="B30.2/SPRY" evidence="8">
    <location>
        <begin position="282"/>
        <end position="478"/>
    </location>
</feature>
<dbReference type="InterPro" id="IPR000315">
    <property type="entry name" value="Znf_B-box"/>
</dbReference>
<dbReference type="CDD" id="cd13733">
    <property type="entry name" value="SPRY_PRY_C-I_1"/>
    <property type="match status" value="1"/>
</dbReference>
<evidence type="ECO:0000256" key="4">
    <source>
        <dbReference type="PROSITE-ProRule" id="PRU00024"/>
    </source>
</evidence>
<dbReference type="AlphaFoldDB" id="W5NEU2"/>
<dbReference type="PROSITE" id="PS50188">
    <property type="entry name" value="B302_SPRY"/>
    <property type="match status" value="1"/>
</dbReference>
<dbReference type="Ensembl" id="ENSLOCT00000019183.1">
    <property type="protein sequence ID" value="ENSLOCP00000019151.1"/>
    <property type="gene ID" value="ENSLOCG00000015558.1"/>
</dbReference>
<dbReference type="GeneTree" id="ENSGT00940000154126"/>
<sequence>MDCSEDQMEKLRRDLSCPVCSDLLKAPVLLECGHHFCRECIRSRWEGPEESARCPLCGRTAAHKVAQDAPLLGSIVGRVRELAAKRDAAAKRKRESYCALHDERLELFCQEDGEAICFVCACSQRHRSHAKTALDCALRQYTEKAQALWQLLQTELKEAVQCQCDTEQRIASLQEDQRLIREKMDAEFAQIRRLLDQEEEALRARLREDEELKRSELERSRVQAQQEVMRLEEAARDVQGKRALCDSPAAVKEVKALLNRNDWTFKKPLNSSLGLLAEEHVGPLQYKVWMRVKELISPGLHPVTLDPDTAHPCLLLSDGNTSVRSAGVKTDVPAHPDRCEHYLDVLGSQGFDSGRHYWEVWVDGKTQWELGVIGASVDRKGLYKTALPRKVWTLRWNSGSYEACNQTVVQLCVKTRLCKVGVYLDYDEGKLVFYNAEGMTLLYAFSNHFQETIYPLFNPGFTEHLETTKPLKIINPQF</sequence>
<dbReference type="InterPro" id="IPR017907">
    <property type="entry name" value="Znf_RING_CS"/>
</dbReference>
<dbReference type="Pfam" id="PF00622">
    <property type="entry name" value="SPRY"/>
    <property type="match status" value="1"/>
</dbReference>
<dbReference type="GO" id="GO:0008270">
    <property type="term" value="F:zinc ion binding"/>
    <property type="evidence" value="ECO:0007669"/>
    <property type="project" value="UniProtKB-KW"/>
</dbReference>
<feature type="coiled-coil region" evidence="5">
    <location>
        <begin position="181"/>
        <end position="241"/>
    </location>
</feature>
<evidence type="ECO:0000256" key="1">
    <source>
        <dbReference type="ARBA" id="ARBA00022723"/>
    </source>
</evidence>
<dbReference type="Gene3D" id="2.60.120.920">
    <property type="match status" value="1"/>
</dbReference>
<keyword evidence="1" id="KW-0479">Metal-binding</keyword>
<dbReference type="GO" id="GO:0061630">
    <property type="term" value="F:ubiquitin protein ligase activity"/>
    <property type="evidence" value="ECO:0000318"/>
    <property type="project" value="GO_Central"/>
</dbReference>
<dbReference type="GO" id="GO:0045087">
    <property type="term" value="P:innate immune response"/>
    <property type="evidence" value="ECO:0000318"/>
    <property type="project" value="GO_Central"/>
</dbReference>
<dbReference type="InterPro" id="IPR006574">
    <property type="entry name" value="PRY"/>
</dbReference>
<dbReference type="HOGENOM" id="CLU_013137_0_3_1"/>
<dbReference type="SUPFAM" id="SSF49899">
    <property type="entry name" value="Concanavalin A-like lectins/glucanases"/>
    <property type="match status" value="1"/>
</dbReference>
<dbReference type="Gene3D" id="3.30.160.60">
    <property type="entry name" value="Classic Zinc Finger"/>
    <property type="match status" value="1"/>
</dbReference>
<dbReference type="PANTHER" id="PTHR24103">
    <property type="entry name" value="E3 UBIQUITIN-PROTEIN LIGASE TRIM"/>
    <property type="match status" value="1"/>
</dbReference>
<feature type="domain" description="B box-type" evidence="7">
    <location>
        <begin position="93"/>
        <end position="134"/>
    </location>
</feature>
<evidence type="ECO:0000256" key="3">
    <source>
        <dbReference type="ARBA" id="ARBA00022833"/>
    </source>
</evidence>
<evidence type="ECO:0000256" key="5">
    <source>
        <dbReference type="SAM" id="Coils"/>
    </source>
</evidence>
<dbReference type="InterPro" id="IPR043136">
    <property type="entry name" value="B30.2/SPRY_sf"/>
</dbReference>
<dbReference type="STRING" id="7918.ENSLOCP00000019151"/>
<dbReference type="GeneID" id="102688424"/>
<dbReference type="Pfam" id="PF13765">
    <property type="entry name" value="PRY"/>
    <property type="match status" value="1"/>
</dbReference>
<dbReference type="InterPro" id="IPR003877">
    <property type="entry name" value="SPRY_dom"/>
</dbReference>
<evidence type="ECO:0000259" key="8">
    <source>
        <dbReference type="PROSITE" id="PS50188"/>
    </source>
</evidence>
<dbReference type="InterPro" id="IPR013083">
    <property type="entry name" value="Znf_RING/FYVE/PHD"/>
</dbReference>
<dbReference type="OrthoDB" id="128536at2759"/>
<feature type="domain" description="RING-type" evidence="6">
    <location>
        <begin position="17"/>
        <end position="57"/>
    </location>
</feature>
<keyword evidence="3" id="KW-0862">Zinc</keyword>
<dbReference type="InterPro" id="IPR001870">
    <property type="entry name" value="B30.2/SPRY"/>
</dbReference>
<dbReference type="Bgee" id="ENSLOCG00000015558">
    <property type="expression patterns" value="Expressed in bone element and 10 other cell types or tissues"/>
</dbReference>
<dbReference type="Gene3D" id="3.30.40.10">
    <property type="entry name" value="Zinc/RING finger domain, C3HC4 (zinc finger)"/>
    <property type="match status" value="1"/>
</dbReference>
<dbReference type="KEGG" id="loc:102688424"/>
<evidence type="ECO:0000256" key="2">
    <source>
        <dbReference type="ARBA" id="ARBA00022771"/>
    </source>
</evidence>
<dbReference type="eggNOG" id="KOG2177">
    <property type="taxonomic scope" value="Eukaryota"/>
</dbReference>
<dbReference type="PROSITE" id="PS00518">
    <property type="entry name" value="ZF_RING_1"/>
    <property type="match status" value="1"/>
</dbReference>
<dbReference type="InterPro" id="IPR003879">
    <property type="entry name" value="Butyrophylin_SPRY"/>
</dbReference>
<keyword evidence="10" id="KW-1185">Reference proteome</keyword>
<dbReference type="SUPFAM" id="SSF57850">
    <property type="entry name" value="RING/U-box"/>
    <property type="match status" value="1"/>
</dbReference>
<keyword evidence="5" id="KW-0175">Coiled coil</keyword>
<evidence type="ECO:0000259" key="6">
    <source>
        <dbReference type="PROSITE" id="PS50089"/>
    </source>
</evidence>
<organism evidence="9 10">
    <name type="scientific">Lepisosteus oculatus</name>
    <name type="common">Spotted gar</name>
    <dbReference type="NCBI Taxonomy" id="7918"/>
    <lineage>
        <taxon>Eukaryota</taxon>
        <taxon>Metazoa</taxon>
        <taxon>Chordata</taxon>
        <taxon>Craniata</taxon>
        <taxon>Vertebrata</taxon>
        <taxon>Euteleostomi</taxon>
        <taxon>Actinopterygii</taxon>
        <taxon>Neopterygii</taxon>
        <taxon>Holostei</taxon>
        <taxon>Semionotiformes</taxon>
        <taxon>Lepisosteidae</taxon>
        <taxon>Lepisosteus</taxon>
    </lineage>
</organism>
<evidence type="ECO:0000313" key="9">
    <source>
        <dbReference type="Ensembl" id="ENSLOCP00000019151.1"/>
    </source>
</evidence>
<dbReference type="GO" id="GO:0005737">
    <property type="term" value="C:cytoplasm"/>
    <property type="evidence" value="ECO:0000318"/>
    <property type="project" value="GO_Central"/>
</dbReference>
<dbReference type="InterPro" id="IPR050143">
    <property type="entry name" value="TRIM/RBCC"/>
</dbReference>
<dbReference type="Pfam" id="PF00643">
    <property type="entry name" value="zf-B_box"/>
    <property type="match status" value="1"/>
</dbReference>
<name>W5NEU2_LEPOC</name>
<reference evidence="9" key="2">
    <citation type="submission" date="2025-08" db="UniProtKB">
        <authorList>
            <consortium name="Ensembl"/>
        </authorList>
    </citation>
    <scope>IDENTIFICATION</scope>
</reference>